<protein>
    <submittedName>
        <fullName evidence="1">Uncharacterized protein</fullName>
    </submittedName>
</protein>
<evidence type="ECO:0000313" key="1">
    <source>
        <dbReference type="EMBL" id="CAH2064243.1"/>
    </source>
</evidence>
<evidence type="ECO:0000313" key="2">
    <source>
        <dbReference type="Proteomes" id="UP000836841"/>
    </source>
</evidence>
<gene>
    <name evidence="1" type="ORF">TAV2_LOCUS15209</name>
</gene>
<organism evidence="1 2">
    <name type="scientific">Thlaspi arvense</name>
    <name type="common">Field penny-cress</name>
    <dbReference type="NCBI Taxonomy" id="13288"/>
    <lineage>
        <taxon>Eukaryota</taxon>
        <taxon>Viridiplantae</taxon>
        <taxon>Streptophyta</taxon>
        <taxon>Embryophyta</taxon>
        <taxon>Tracheophyta</taxon>
        <taxon>Spermatophyta</taxon>
        <taxon>Magnoliopsida</taxon>
        <taxon>eudicotyledons</taxon>
        <taxon>Gunneridae</taxon>
        <taxon>Pentapetalae</taxon>
        <taxon>rosids</taxon>
        <taxon>malvids</taxon>
        <taxon>Brassicales</taxon>
        <taxon>Brassicaceae</taxon>
        <taxon>Thlaspideae</taxon>
        <taxon>Thlaspi</taxon>
    </lineage>
</organism>
<keyword evidence="2" id="KW-1185">Reference proteome</keyword>
<sequence length="53" mass="6301">MENDYATRLIEVSLLVFFTNRTELKGKVEEYGDYLQPFPVCSTMKRQNKRLID</sequence>
<name>A0AAU9SIS6_THLAR</name>
<accession>A0AAU9SIS6</accession>
<dbReference type="AlphaFoldDB" id="A0AAU9SIS6"/>
<reference evidence="1 2" key="1">
    <citation type="submission" date="2022-03" db="EMBL/GenBank/DDBJ databases">
        <authorList>
            <person name="Nunn A."/>
            <person name="Chopra R."/>
            <person name="Nunn A."/>
            <person name="Contreras Garrido A."/>
        </authorList>
    </citation>
    <scope>NUCLEOTIDE SEQUENCE [LARGE SCALE GENOMIC DNA]</scope>
</reference>
<dbReference type="Proteomes" id="UP000836841">
    <property type="component" value="Chromosome 5"/>
</dbReference>
<dbReference type="EMBL" id="OU466861">
    <property type="protein sequence ID" value="CAH2064243.1"/>
    <property type="molecule type" value="Genomic_DNA"/>
</dbReference>
<proteinExistence type="predicted"/>